<keyword evidence="6" id="KW-0539">Nucleus</keyword>
<dbReference type="GO" id="GO:0005730">
    <property type="term" value="C:nucleolus"/>
    <property type="evidence" value="ECO:0000318"/>
    <property type="project" value="GO_Central"/>
</dbReference>
<accession>C8V2Z1</accession>
<protein>
    <recommendedName>
        <fullName evidence="10">Ribosome biogenesis protein Alb1</fullName>
    </recommendedName>
</protein>
<proteinExistence type="predicted"/>
<dbReference type="PANTHER" id="PTHR28280:SF1">
    <property type="entry name" value="SHUTTLING PRE-60S FACTOR ECM1"/>
    <property type="match status" value="1"/>
</dbReference>
<reference evidence="9" key="1">
    <citation type="journal article" date="2005" name="Nature">
        <title>Sequencing of Aspergillus nidulans and comparative analysis with A. fumigatus and A. oryzae.</title>
        <authorList>
            <person name="Galagan J.E."/>
            <person name="Calvo S.E."/>
            <person name="Cuomo C."/>
            <person name="Ma L.J."/>
            <person name="Wortman J.R."/>
            <person name="Batzoglou S."/>
            <person name="Lee S.I."/>
            <person name="Basturkmen M."/>
            <person name="Spevak C.C."/>
            <person name="Clutterbuck J."/>
            <person name="Kapitonov V."/>
            <person name="Jurka J."/>
            <person name="Scazzocchio C."/>
            <person name="Farman M."/>
            <person name="Butler J."/>
            <person name="Purcell S."/>
            <person name="Harris S."/>
            <person name="Braus G.H."/>
            <person name="Draht O."/>
            <person name="Busch S."/>
            <person name="D'Enfert C."/>
            <person name="Bouchier C."/>
            <person name="Goldman G.H."/>
            <person name="Bell-Pedersen D."/>
            <person name="Griffiths-Jones S."/>
            <person name="Doonan J.H."/>
            <person name="Yu J."/>
            <person name="Vienken K."/>
            <person name="Pain A."/>
            <person name="Freitag M."/>
            <person name="Selker E.U."/>
            <person name="Archer D.B."/>
            <person name="Penalva M.A."/>
            <person name="Oakley B.R."/>
            <person name="Momany M."/>
            <person name="Tanaka T."/>
            <person name="Kumagai T."/>
            <person name="Asai K."/>
            <person name="Machida M."/>
            <person name="Nierman W.C."/>
            <person name="Denning D.W."/>
            <person name="Caddick M."/>
            <person name="Hynes M."/>
            <person name="Paoletti M."/>
            <person name="Fischer R."/>
            <person name="Miller B."/>
            <person name="Dyer P."/>
            <person name="Sachs M.S."/>
            <person name="Osmani S.A."/>
            <person name="Birren B.W."/>
        </authorList>
    </citation>
    <scope>NUCLEOTIDE SEQUENCE [LARGE SCALE GENOMIC DNA]</scope>
    <source>
        <strain evidence="9">FGSC A4 / ATCC 38163 / CBS 112.46 / NRRL 194 / M139</strain>
    </source>
</reference>
<dbReference type="EMBL" id="BN001301">
    <property type="protein sequence ID" value="CBF71718.1"/>
    <property type="molecule type" value="Genomic_DNA"/>
</dbReference>
<gene>
    <name evidence="8" type="ORF">ANIA_06912</name>
</gene>
<evidence type="ECO:0000256" key="5">
    <source>
        <dbReference type="ARBA" id="ARBA00022517"/>
    </source>
</evidence>
<keyword evidence="4" id="KW-0963">Cytoplasm</keyword>
<dbReference type="VEuPathDB" id="FungiDB:AN6912"/>
<evidence type="ECO:0000256" key="4">
    <source>
        <dbReference type="ARBA" id="ARBA00022490"/>
    </source>
</evidence>
<comment type="subcellular location">
    <subcellularLocation>
        <location evidence="2">Cytoplasm</location>
    </subcellularLocation>
    <subcellularLocation>
        <location evidence="1">Nucleus</location>
    </subcellularLocation>
</comment>
<dbReference type="STRING" id="227321.Q5AXR8"/>
<dbReference type="AlphaFoldDB" id="Q5AXR8"/>
<evidence type="ECO:0000256" key="1">
    <source>
        <dbReference type="ARBA" id="ARBA00004123"/>
    </source>
</evidence>
<feature type="compositionally biased region" description="Polar residues" evidence="7">
    <location>
        <begin position="137"/>
        <end position="149"/>
    </location>
</feature>
<name>Q5AXR8_EMENI</name>
<dbReference type="OMA" id="DWEDTNR"/>
<accession>Q5AXR8</accession>
<organism evidence="8 9">
    <name type="scientific">Emericella nidulans (strain FGSC A4 / ATCC 38163 / CBS 112.46 / NRRL 194 / M139)</name>
    <name type="common">Aspergillus nidulans</name>
    <dbReference type="NCBI Taxonomy" id="227321"/>
    <lineage>
        <taxon>Eukaryota</taxon>
        <taxon>Fungi</taxon>
        <taxon>Dikarya</taxon>
        <taxon>Ascomycota</taxon>
        <taxon>Pezizomycotina</taxon>
        <taxon>Eurotiomycetes</taxon>
        <taxon>Eurotiomycetidae</taxon>
        <taxon>Eurotiales</taxon>
        <taxon>Aspergillaceae</taxon>
        <taxon>Aspergillus</taxon>
        <taxon>Aspergillus subgen. Nidulantes</taxon>
    </lineage>
</organism>
<evidence type="ECO:0000256" key="7">
    <source>
        <dbReference type="SAM" id="MobiDB-lite"/>
    </source>
</evidence>
<dbReference type="Pfam" id="PF09135">
    <property type="entry name" value="Alb1"/>
    <property type="match status" value="1"/>
</dbReference>
<dbReference type="eggNOG" id="ENOG502SC3P">
    <property type="taxonomic scope" value="Eukaryota"/>
</dbReference>
<evidence type="ECO:0000313" key="9">
    <source>
        <dbReference type="Proteomes" id="UP000000560"/>
    </source>
</evidence>
<feature type="region of interest" description="Disordered" evidence="7">
    <location>
        <begin position="1"/>
        <end position="81"/>
    </location>
</feature>
<feature type="compositionally biased region" description="Basic residues" evidence="7">
    <location>
        <begin position="1"/>
        <end position="15"/>
    </location>
</feature>
<reference evidence="9" key="2">
    <citation type="journal article" date="2009" name="Fungal Genet. Biol.">
        <title>The 2008 update of the Aspergillus nidulans genome annotation: a community effort.</title>
        <authorList>
            <person name="Wortman J.R."/>
            <person name="Gilsenan J.M."/>
            <person name="Joardar V."/>
            <person name="Deegan J."/>
            <person name="Clutterbuck J."/>
            <person name="Andersen M.R."/>
            <person name="Archer D."/>
            <person name="Bencina M."/>
            <person name="Braus G."/>
            <person name="Coutinho P."/>
            <person name="von Dohren H."/>
            <person name="Doonan J."/>
            <person name="Driessen A.J."/>
            <person name="Durek P."/>
            <person name="Espeso E."/>
            <person name="Fekete E."/>
            <person name="Flipphi M."/>
            <person name="Estrada C.G."/>
            <person name="Geysens S."/>
            <person name="Goldman G."/>
            <person name="de Groot P.W."/>
            <person name="Hansen K."/>
            <person name="Harris S.D."/>
            <person name="Heinekamp T."/>
            <person name="Helmstaedt K."/>
            <person name="Henrissat B."/>
            <person name="Hofmann G."/>
            <person name="Homan T."/>
            <person name="Horio T."/>
            <person name="Horiuchi H."/>
            <person name="James S."/>
            <person name="Jones M."/>
            <person name="Karaffa L."/>
            <person name="Karanyi Z."/>
            <person name="Kato M."/>
            <person name="Keller N."/>
            <person name="Kelly D.E."/>
            <person name="Kiel J.A."/>
            <person name="Kim J.M."/>
            <person name="van der Klei I.J."/>
            <person name="Klis F.M."/>
            <person name="Kovalchuk A."/>
            <person name="Krasevec N."/>
            <person name="Kubicek C.P."/>
            <person name="Liu B."/>
            <person name="Maccabe A."/>
            <person name="Meyer V."/>
            <person name="Mirabito P."/>
            <person name="Miskei M."/>
            <person name="Mos M."/>
            <person name="Mullins J."/>
            <person name="Nelson D.R."/>
            <person name="Nielsen J."/>
            <person name="Oakley B.R."/>
            <person name="Osmani S.A."/>
            <person name="Pakula T."/>
            <person name="Paszewski A."/>
            <person name="Paulsen I."/>
            <person name="Pilsyk S."/>
            <person name="Pocsi I."/>
            <person name="Punt P.J."/>
            <person name="Ram A.F."/>
            <person name="Ren Q."/>
            <person name="Robellet X."/>
            <person name="Robson G."/>
            <person name="Seiboth B."/>
            <person name="van Solingen P."/>
            <person name="Specht T."/>
            <person name="Sun J."/>
            <person name="Taheri-Talesh N."/>
            <person name="Takeshita N."/>
            <person name="Ussery D."/>
            <person name="vanKuyk P.A."/>
            <person name="Visser H."/>
            <person name="van de Vondervoort P.J."/>
            <person name="de Vries R.P."/>
            <person name="Walton J."/>
            <person name="Xiang X."/>
            <person name="Xiong Y."/>
            <person name="Zeng A.P."/>
            <person name="Brandt B.W."/>
            <person name="Cornell M.J."/>
            <person name="van den Hondel C.A."/>
            <person name="Visser J."/>
            <person name="Oliver S.G."/>
            <person name="Turner G."/>
        </authorList>
    </citation>
    <scope>GENOME REANNOTATION</scope>
    <source>
        <strain evidence="9">FGSC A4 / ATCC 38163 / CBS 112.46 / NRRL 194 / M139</strain>
    </source>
</reference>
<dbReference type="PANTHER" id="PTHR28280">
    <property type="entry name" value="SHUTTLING PRE-60S FACTOR ECM1"/>
    <property type="match status" value="1"/>
</dbReference>
<dbReference type="HOGENOM" id="CLU_085138_1_0_1"/>
<evidence type="ECO:0000313" key="8">
    <source>
        <dbReference type="EMBL" id="CBF71718.1"/>
    </source>
</evidence>
<dbReference type="GO" id="GO:0030687">
    <property type="term" value="C:preribosome, large subunit precursor"/>
    <property type="evidence" value="ECO:0000318"/>
    <property type="project" value="GO_Central"/>
</dbReference>
<dbReference type="RefSeq" id="XP_664516.1">
    <property type="nucleotide sequence ID" value="XM_659424.1"/>
</dbReference>
<dbReference type="OrthoDB" id="5304887at2759"/>
<evidence type="ECO:0000256" key="2">
    <source>
        <dbReference type="ARBA" id="ARBA00004496"/>
    </source>
</evidence>
<keyword evidence="3" id="KW-0813">Transport</keyword>
<evidence type="ECO:0008006" key="10">
    <source>
        <dbReference type="Google" id="ProtNLM"/>
    </source>
</evidence>
<keyword evidence="5" id="KW-0690">Ribosome biogenesis</keyword>
<evidence type="ECO:0000256" key="3">
    <source>
        <dbReference type="ARBA" id="ARBA00022448"/>
    </source>
</evidence>
<dbReference type="GeneID" id="2870620"/>
<evidence type="ECO:0000256" key="6">
    <source>
        <dbReference type="ARBA" id="ARBA00023242"/>
    </source>
</evidence>
<dbReference type="InterPro" id="IPR053278">
    <property type="entry name" value="Pre-60S_factor_ECM1"/>
</dbReference>
<dbReference type="GO" id="GO:0005737">
    <property type="term" value="C:cytoplasm"/>
    <property type="evidence" value="ECO:0007669"/>
    <property type="project" value="UniProtKB-SubCell"/>
</dbReference>
<dbReference type="KEGG" id="ani:ANIA_06912"/>
<dbReference type="InParanoid" id="Q5AXR8"/>
<sequence length="166" mass="18123">MAKARPPSKHSRAARRAASPSLDLDKSLTNLPRAENTPLQRESILADRANAGVSKKQSKPKAKSRAQRLRQQKGMERAEAVMDRHEIKVAKSTKRAKTVKNRRADWSDLNGKVSKFEALAGVDTGDDDAMVDVTAASSKPKTRTAQVTQDLPVDAHAGVDEDDEIT</sequence>
<dbReference type="FunCoup" id="Q5AXR8">
    <property type="interactions" value="128"/>
</dbReference>
<dbReference type="Proteomes" id="UP000000560">
    <property type="component" value="Chromosome I"/>
</dbReference>
<dbReference type="GO" id="GO:0000055">
    <property type="term" value="P:ribosomal large subunit export from nucleus"/>
    <property type="evidence" value="ECO:0000318"/>
    <property type="project" value="GO_Central"/>
</dbReference>
<feature type="compositionally biased region" description="Basic residues" evidence="7">
    <location>
        <begin position="56"/>
        <end position="71"/>
    </location>
</feature>
<keyword evidence="9" id="KW-1185">Reference proteome</keyword>
<feature type="region of interest" description="Disordered" evidence="7">
    <location>
        <begin position="137"/>
        <end position="166"/>
    </location>
</feature>
<dbReference type="InterPro" id="IPR022784">
    <property type="entry name" value="Ribosome_bgen_Alb1"/>
</dbReference>